<gene>
    <name evidence="1" type="ORF">QTL97_10895</name>
</gene>
<keyword evidence="2" id="KW-1185">Reference proteome</keyword>
<evidence type="ECO:0000313" key="2">
    <source>
        <dbReference type="Proteomes" id="UP001271648"/>
    </source>
</evidence>
<dbReference type="EMBL" id="JAUBDJ010000006">
    <property type="protein sequence ID" value="MDW0117443.1"/>
    <property type="molecule type" value="Genomic_DNA"/>
</dbReference>
<evidence type="ECO:0000313" key="1">
    <source>
        <dbReference type="EMBL" id="MDW0117443.1"/>
    </source>
</evidence>
<comment type="caution">
    <text evidence="1">The sequence shown here is derived from an EMBL/GenBank/DDBJ whole genome shotgun (WGS) entry which is preliminary data.</text>
</comment>
<sequence>MSGMFYQVYDGVDAEKLNMTIETVDQSTGEVFGTIDYPEAFEDMA</sequence>
<reference evidence="1 2" key="1">
    <citation type="submission" date="2023-06" db="EMBL/GenBank/DDBJ databases">
        <title>Sporosarcina sp. nov., isolated from Korean traditional fermented seafood 'Jeotgal'.</title>
        <authorList>
            <person name="Yang A.I."/>
            <person name="Shin N.-R."/>
        </authorList>
    </citation>
    <scope>NUCLEOTIDE SEQUENCE [LARGE SCALE GENOMIC DNA]</scope>
    <source>
        <strain evidence="1 2">KCTC43456</strain>
    </source>
</reference>
<organism evidence="1 2">
    <name type="scientific">Sporosarcina thermotolerans</name>
    <dbReference type="NCBI Taxonomy" id="633404"/>
    <lineage>
        <taxon>Bacteria</taxon>
        <taxon>Bacillati</taxon>
        <taxon>Bacillota</taxon>
        <taxon>Bacilli</taxon>
        <taxon>Bacillales</taxon>
        <taxon>Caryophanaceae</taxon>
        <taxon>Sporosarcina</taxon>
    </lineage>
</organism>
<protein>
    <submittedName>
        <fullName evidence="1">Uncharacterized protein</fullName>
    </submittedName>
</protein>
<dbReference type="Proteomes" id="UP001271648">
    <property type="component" value="Unassembled WGS sequence"/>
</dbReference>
<dbReference type="RefSeq" id="WP_283734329.1">
    <property type="nucleotide sequence ID" value="NZ_CP125968.1"/>
</dbReference>
<proteinExistence type="predicted"/>
<accession>A0AAW9AA04</accession>
<dbReference type="AlphaFoldDB" id="A0AAW9AA04"/>
<name>A0AAW9AA04_9BACL</name>